<comment type="caution">
    <text evidence="13">The sequence shown here is derived from an EMBL/GenBank/DDBJ whole genome shotgun (WGS) entry which is preliminary data.</text>
</comment>
<dbReference type="NCBIfam" id="TIGR02532">
    <property type="entry name" value="IV_pilin_GFxxxE"/>
    <property type="match status" value="1"/>
</dbReference>
<keyword evidence="5" id="KW-0997">Cell inner membrane</keyword>
<evidence type="ECO:0000256" key="1">
    <source>
        <dbReference type="ARBA" id="ARBA00004377"/>
    </source>
</evidence>
<gene>
    <name evidence="13" type="ORF">ACFFJH_18950</name>
</gene>
<comment type="subcellular location">
    <subcellularLocation>
        <location evidence="1">Cell inner membrane</location>
        <topology evidence="1">Single-pass membrane protein</topology>
    </subcellularLocation>
</comment>
<feature type="domain" description="General secretion pathway GspH" evidence="12">
    <location>
        <begin position="47"/>
        <end position="182"/>
    </location>
</feature>
<keyword evidence="6 11" id="KW-0812">Transmembrane</keyword>
<evidence type="ECO:0000256" key="9">
    <source>
        <dbReference type="ARBA" id="ARBA00025772"/>
    </source>
</evidence>
<organism evidence="13 14">
    <name type="scientific">Undibacterium danionis</name>
    <dbReference type="NCBI Taxonomy" id="1812100"/>
    <lineage>
        <taxon>Bacteria</taxon>
        <taxon>Pseudomonadati</taxon>
        <taxon>Pseudomonadota</taxon>
        <taxon>Betaproteobacteria</taxon>
        <taxon>Burkholderiales</taxon>
        <taxon>Oxalobacteraceae</taxon>
        <taxon>Undibacterium</taxon>
    </lineage>
</organism>
<evidence type="ECO:0000256" key="7">
    <source>
        <dbReference type="ARBA" id="ARBA00022989"/>
    </source>
</evidence>
<dbReference type="SUPFAM" id="SSF54523">
    <property type="entry name" value="Pili subunits"/>
    <property type="match status" value="1"/>
</dbReference>
<dbReference type="Pfam" id="PF12019">
    <property type="entry name" value="GspH"/>
    <property type="match status" value="1"/>
</dbReference>
<evidence type="ECO:0000313" key="13">
    <source>
        <dbReference type="EMBL" id="MFC0351904.1"/>
    </source>
</evidence>
<keyword evidence="3" id="KW-1003">Cell membrane</keyword>
<proteinExistence type="inferred from homology"/>
<protein>
    <recommendedName>
        <fullName evidence="2">Type II secretion system protein H</fullName>
    </recommendedName>
    <alternativeName>
        <fullName evidence="10">General secretion pathway protein H</fullName>
    </alternativeName>
</protein>
<evidence type="ECO:0000256" key="10">
    <source>
        <dbReference type="ARBA" id="ARBA00030775"/>
    </source>
</evidence>
<dbReference type="InterPro" id="IPR012902">
    <property type="entry name" value="N_methyl_site"/>
</dbReference>
<dbReference type="InterPro" id="IPR045584">
    <property type="entry name" value="Pilin-like"/>
</dbReference>
<dbReference type="Proteomes" id="UP001589844">
    <property type="component" value="Unassembled WGS sequence"/>
</dbReference>
<evidence type="ECO:0000256" key="4">
    <source>
        <dbReference type="ARBA" id="ARBA00022481"/>
    </source>
</evidence>
<reference evidence="13 14" key="1">
    <citation type="submission" date="2024-09" db="EMBL/GenBank/DDBJ databases">
        <authorList>
            <person name="Sun Q."/>
            <person name="Mori K."/>
        </authorList>
    </citation>
    <scope>NUCLEOTIDE SEQUENCE [LARGE SCALE GENOMIC DNA]</scope>
    <source>
        <strain evidence="13 14">CCM 8677</strain>
    </source>
</reference>
<sequence>MRRIFRFTNCGVSLVELMIVMVLVAGLAATAVSAFGDLIAKSRISAATTTLQAALLLARAEAIKRDKNVVICRSTNPNTVTPSCTSNGGVEGSDAGWGDGWIIFVDQDSDKKFSSRDALVQVQSAIFSRPADGAIIPTPNRSYLSFTPTGQTFGSYMRFTIRRPESNLNSSHDRYLCLASGGRARVDDRLCVNK</sequence>
<dbReference type="EMBL" id="JBHLXJ010000035">
    <property type="protein sequence ID" value="MFC0351904.1"/>
    <property type="molecule type" value="Genomic_DNA"/>
</dbReference>
<accession>A0ABV6IJ87</accession>
<evidence type="ECO:0000256" key="2">
    <source>
        <dbReference type="ARBA" id="ARBA00021549"/>
    </source>
</evidence>
<feature type="transmembrane region" description="Helical" evidence="11">
    <location>
        <begin position="12"/>
        <end position="35"/>
    </location>
</feature>
<evidence type="ECO:0000256" key="5">
    <source>
        <dbReference type="ARBA" id="ARBA00022519"/>
    </source>
</evidence>
<evidence type="ECO:0000256" key="8">
    <source>
        <dbReference type="ARBA" id="ARBA00023136"/>
    </source>
</evidence>
<evidence type="ECO:0000259" key="12">
    <source>
        <dbReference type="Pfam" id="PF12019"/>
    </source>
</evidence>
<evidence type="ECO:0000313" key="14">
    <source>
        <dbReference type="Proteomes" id="UP001589844"/>
    </source>
</evidence>
<keyword evidence="4" id="KW-0488">Methylation</keyword>
<evidence type="ECO:0000256" key="3">
    <source>
        <dbReference type="ARBA" id="ARBA00022475"/>
    </source>
</evidence>
<name>A0ABV6IJ87_9BURK</name>
<dbReference type="InterPro" id="IPR022346">
    <property type="entry name" value="T2SS_GspH"/>
</dbReference>
<evidence type="ECO:0000256" key="6">
    <source>
        <dbReference type="ARBA" id="ARBA00022692"/>
    </source>
</evidence>
<evidence type="ECO:0000256" key="11">
    <source>
        <dbReference type="SAM" id="Phobius"/>
    </source>
</evidence>
<keyword evidence="14" id="KW-1185">Reference proteome</keyword>
<dbReference type="Gene3D" id="3.55.40.10">
    <property type="entry name" value="minor pseudopilin epsh domain"/>
    <property type="match status" value="1"/>
</dbReference>
<comment type="similarity">
    <text evidence="9">Belongs to the GSP H family.</text>
</comment>
<keyword evidence="7 11" id="KW-1133">Transmembrane helix</keyword>
<keyword evidence="8 11" id="KW-0472">Membrane</keyword>
<dbReference type="RefSeq" id="WP_390214622.1">
    <property type="nucleotide sequence ID" value="NZ_JBHLXJ010000035.1"/>
</dbReference>